<keyword evidence="6 10" id="KW-0812">Transmembrane</keyword>
<dbReference type="RefSeq" id="WP_055186520.1">
    <property type="nucleotide sequence ID" value="NZ_CYXN01000021.1"/>
</dbReference>
<feature type="transmembrane region" description="Helical" evidence="10">
    <location>
        <begin position="320"/>
        <end position="343"/>
    </location>
</feature>
<dbReference type="PANTHER" id="PTHR43823">
    <property type="entry name" value="SPORULATION PROTEIN YKVU"/>
    <property type="match status" value="1"/>
</dbReference>
<dbReference type="GO" id="GO:0046677">
    <property type="term" value="P:response to antibiotic"/>
    <property type="evidence" value="ECO:0007669"/>
    <property type="project" value="UniProtKB-KW"/>
</dbReference>
<evidence type="ECO:0000256" key="7">
    <source>
        <dbReference type="ARBA" id="ARBA00022989"/>
    </source>
</evidence>
<dbReference type="Pfam" id="PF01554">
    <property type="entry name" value="MatE"/>
    <property type="match status" value="2"/>
</dbReference>
<dbReference type="PANTHER" id="PTHR43823:SF3">
    <property type="entry name" value="MULTIDRUG EXPORT PROTEIN MEPA"/>
    <property type="match status" value="1"/>
</dbReference>
<dbReference type="NCBIfam" id="TIGR00797">
    <property type="entry name" value="matE"/>
    <property type="match status" value="1"/>
</dbReference>
<keyword evidence="7 10" id="KW-1133">Transmembrane helix</keyword>
<dbReference type="InterPro" id="IPR045070">
    <property type="entry name" value="MATE_MepA-like"/>
</dbReference>
<dbReference type="InterPro" id="IPR051327">
    <property type="entry name" value="MATE_MepA_subfamily"/>
</dbReference>
<evidence type="ECO:0000256" key="3">
    <source>
        <dbReference type="ARBA" id="ARBA00022106"/>
    </source>
</evidence>
<feature type="transmembrane region" description="Helical" evidence="10">
    <location>
        <begin position="403"/>
        <end position="421"/>
    </location>
</feature>
<feature type="transmembrane region" description="Helical" evidence="10">
    <location>
        <begin position="142"/>
        <end position="159"/>
    </location>
</feature>
<evidence type="ECO:0000256" key="4">
    <source>
        <dbReference type="ARBA" id="ARBA00022448"/>
    </source>
</evidence>
<dbReference type="AlphaFoldDB" id="A0A173UIU2"/>
<keyword evidence="4" id="KW-0813">Transport</keyword>
<evidence type="ECO:0000256" key="10">
    <source>
        <dbReference type="SAM" id="Phobius"/>
    </source>
</evidence>
<name>A0A173UIU2_9FIRM</name>
<comment type="similarity">
    <text evidence="2">Belongs to the multi antimicrobial extrusion (MATE) (TC 2.A.66.1) family. MepA subfamily.</text>
</comment>
<dbReference type="OrthoDB" id="9811110at2"/>
<evidence type="ECO:0000313" key="12">
    <source>
        <dbReference type="Proteomes" id="UP000095649"/>
    </source>
</evidence>
<protein>
    <recommendedName>
        <fullName evidence="3">Multidrug export protein MepA</fullName>
    </recommendedName>
</protein>
<evidence type="ECO:0000256" key="1">
    <source>
        <dbReference type="ARBA" id="ARBA00004651"/>
    </source>
</evidence>
<reference evidence="11 12" key="1">
    <citation type="submission" date="2015-09" db="EMBL/GenBank/DDBJ databases">
        <authorList>
            <consortium name="Pathogen Informatics"/>
        </authorList>
    </citation>
    <scope>NUCLEOTIDE SEQUENCE [LARGE SCALE GENOMIC DNA]</scope>
    <source>
        <strain evidence="11 12">2789STDY5834970</strain>
    </source>
</reference>
<evidence type="ECO:0000313" key="11">
    <source>
        <dbReference type="EMBL" id="CUN14789.1"/>
    </source>
</evidence>
<feature type="transmembrane region" description="Helical" evidence="10">
    <location>
        <begin position="99"/>
        <end position="122"/>
    </location>
</feature>
<dbReference type="GO" id="GO:0005886">
    <property type="term" value="C:plasma membrane"/>
    <property type="evidence" value="ECO:0007669"/>
    <property type="project" value="UniProtKB-SubCell"/>
</dbReference>
<evidence type="ECO:0000256" key="6">
    <source>
        <dbReference type="ARBA" id="ARBA00022692"/>
    </source>
</evidence>
<keyword evidence="8 10" id="KW-0472">Membrane</keyword>
<keyword evidence="9" id="KW-0046">Antibiotic resistance</keyword>
<feature type="transmembrane region" description="Helical" evidence="10">
    <location>
        <begin position="199"/>
        <end position="221"/>
    </location>
</feature>
<keyword evidence="5" id="KW-1003">Cell membrane</keyword>
<proteinExistence type="inferred from homology"/>
<dbReference type="InterPro" id="IPR048279">
    <property type="entry name" value="MdtK-like"/>
</dbReference>
<evidence type="ECO:0000256" key="9">
    <source>
        <dbReference type="ARBA" id="ARBA00023251"/>
    </source>
</evidence>
<sequence length="462" mass="49483">MTQQDRTAVQYHKMTETPIPRLILSLAAPTILSMLITSIYNLADTFFVGRISTSASGAVGVVSSLMAIIQALGFMLGHGSGTIISRRLGSQDTHAATRFASTSFFTALAFGVVLAVAGLATLPDFMMLLGSTETILPHACAYARPILLAAPLMISSLVMNNILRYEGKANLAMVGLVTGGLLNIALDPLFMFALGLGTAGAGIATALSQTISFGILLYMFLRGKTVSQFRLSAVTREPREFLQILAGGAPSFGRQGLNSIGGMLLNIAARSYGDAAVAGMSIVSRIFMFILSVAIGVGQGLQPVASFNYGARKYHRVRQAAIFTLKAAFVLLVVLIAVCWWNDETLIRLFRDDPEVTAVALPAFRYQCFAVLLQPVIVVANMTFQSVGKAGRATFLACCRQGVCFIPLILVLPRVLGLVGVELCQPIADALTFFISLPFLLAFLRQLEQMDKAEAFHTPAQL</sequence>
<dbReference type="EMBL" id="CYXN01000021">
    <property type="protein sequence ID" value="CUN14789.1"/>
    <property type="molecule type" value="Genomic_DNA"/>
</dbReference>
<dbReference type="InterPro" id="IPR002528">
    <property type="entry name" value="MATE_fam"/>
</dbReference>
<feature type="transmembrane region" description="Helical" evidence="10">
    <location>
        <begin position="171"/>
        <end position="193"/>
    </location>
</feature>
<evidence type="ECO:0000256" key="5">
    <source>
        <dbReference type="ARBA" id="ARBA00022475"/>
    </source>
</evidence>
<dbReference type="CDD" id="cd13143">
    <property type="entry name" value="MATE_MepA_like"/>
    <property type="match status" value="1"/>
</dbReference>
<feature type="transmembrane region" description="Helical" evidence="10">
    <location>
        <begin position="427"/>
        <end position="444"/>
    </location>
</feature>
<evidence type="ECO:0000256" key="8">
    <source>
        <dbReference type="ARBA" id="ARBA00023136"/>
    </source>
</evidence>
<accession>A0A173UIU2</accession>
<dbReference type="GO" id="GO:0015297">
    <property type="term" value="F:antiporter activity"/>
    <property type="evidence" value="ECO:0007669"/>
    <property type="project" value="InterPro"/>
</dbReference>
<organism evidence="11 12">
    <name type="scientific">Faecalibacterium prausnitzii</name>
    <dbReference type="NCBI Taxonomy" id="853"/>
    <lineage>
        <taxon>Bacteria</taxon>
        <taxon>Bacillati</taxon>
        <taxon>Bacillota</taxon>
        <taxon>Clostridia</taxon>
        <taxon>Eubacteriales</taxon>
        <taxon>Oscillospiraceae</taxon>
        <taxon>Faecalibacterium</taxon>
    </lineage>
</organism>
<comment type="subcellular location">
    <subcellularLocation>
        <location evidence="1">Cell membrane</location>
        <topology evidence="1">Multi-pass membrane protein</topology>
    </subcellularLocation>
</comment>
<dbReference type="PIRSF" id="PIRSF006603">
    <property type="entry name" value="DinF"/>
    <property type="match status" value="1"/>
</dbReference>
<evidence type="ECO:0000256" key="2">
    <source>
        <dbReference type="ARBA" id="ARBA00008417"/>
    </source>
</evidence>
<dbReference type="GO" id="GO:0042910">
    <property type="term" value="F:xenobiotic transmembrane transporter activity"/>
    <property type="evidence" value="ECO:0007669"/>
    <property type="project" value="InterPro"/>
</dbReference>
<feature type="transmembrane region" description="Helical" evidence="10">
    <location>
        <begin position="55"/>
        <end position="78"/>
    </location>
</feature>
<feature type="transmembrane region" description="Helical" evidence="10">
    <location>
        <begin position="21"/>
        <end position="43"/>
    </location>
</feature>
<dbReference type="Proteomes" id="UP000095649">
    <property type="component" value="Unassembled WGS sequence"/>
</dbReference>
<gene>
    <name evidence="11" type="primary">mepA_17</name>
    <name evidence="11" type="ORF">ERS852582_02148</name>
</gene>